<evidence type="ECO:0000256" key="2">
    <source>
        <dbReference type="ARBA" id="ARBA00022679"/>
    </source>
</evidence>
<evidence type="ECO:0000256" key="1">
    <source>
        <dbReference type="ARBA" id="ARBA00022603"/>
    </source>
</evidence>
<dbReference type="Proteomes" id="UP000054477">
    <property type="component" value="Unassembled WGS sequence"/>
</dbReference>
<dbReference type="InterPro" id="IPR036390">
    <property type="entry name" value="WH_DNA-bd_sf"/>
</dbReference>
<name>A0A0C9XHV6_9AGAR</name>
<dbReference type="GO" id="GO:0046983">
    <property type="term" value="F:protein dimerization activity"/>
    <property type="evidence" value="ECO:0007669"/>
    <property type="project" value="InterPro"/>
</dbReference>
<dbReference type="Gene3D" id="1.10.10.10">
    <property type="entry name" value="Winged helix-like DNA-binding domain superfamily/Winged helix DNA-binding domain"/>
    <property type="match status" value="1"/>
</dbReference>
<dbReference type="STRING" id="1095629.A0A0C9XHV6"/>
<evidence type="ECO:0000313" key="6">
    <source>
        <dbReference type="EMBL" id="KIK01124.1"/>
    </source>
</evidence>
<keyword evidence="3" id="KW-0949">S-adenosyl-L-methionine</keyword>
<dbReference type="HOGENOM" id="CLU_005533_0_1_1"/>
<dbReference type="AlphaFoldDB" id="A0A0C9XHV6"/>
<reference evidence="6 7" key="1">
    <citation type="submission" date="2014-04" db="EMBL/GenBank/DDBJ databases">
        <authorList>
            <consortium name="DOE Joint Genome Institute"/>
            <person name="Kuo A."/>
            <person name="Kohler A."/>
            <person name="Nagy L.G."/>
            <person name="Floudas D."/>
            <person name="Copeland A."/>
            <person name="Barry K.W."/>
            <person name="Cichocki N."/>
            <person name="Veneault-Fourrey C."/>
            <person name="LaButti K."/>
            <person name="Lindquist E.A."/>
            <person name="Lipzen A."/>
            <person name="Lundell T."/>
            <person name="Morin E."/>
            <person name="Murat C."/>
            <person name="Sun H."/>
            <person name="Tunlid A."/>
            <person name="Henrissat B."/>
            <person name="Grigoriev I.V."/>
            <person name="Hibbett D.S."/>
            <person name="Martin F."/>
            <person name="Nordberg H.P."/>
            <person name="Cantor M.N."/>
            <person name="Hua S.X."/>
        </authorList>
    </citation>
    <scope>NUCLEOTIDE SEQUENCE [LARGE SCALE GENOMIC DNA]</scope>
    <source>
        <strain evidence="6 7">LaAM-08-1</strain>
    </source>
</reference>
<organism evidence="6 7">
    <name type="scientific">Laccaria amethystina LaAM-08-1</name>
    <dbReference type="NCBI Taxonomy" id="1095629"/>
    <lineage>
        <taxon>Eukaryota</taxon>
        <taxon>Fungi</taxon>
        <taxon>Dikarya</taxon>
        <taxon>Basidiomycota</taxon>
        <taxon>Agaricomycotina</taxon>
        <taxon>Agaricomycetes</taxon>
        <taxon>Agaricomycetidae</taxon>
        <taxon>Agaricales</taxon>
        <taxon>Agaricineae</taxon>
        <taxon>Hydnangiaceae</taxon>
        <taxon>Laccaria</taxon>
    </lineage>
</organism>
<dbReference type="SUPFAM" id="SSF46785">
    <property type="entry name" value="Winged helix' DNA-binding domain"/>
    <property type="match status" value="1"/>
</dbReference>
<dbReference type="InterPro" id="IPR012967">
    <property type="entry name" value="COMT_dimerisation"/>
</dbReference>
<dbReference type="InterPro" id="IPR001077">
    <property type="entry name" value="COMT_C"/>
</dbReference>
<dbReference type="GO" id="GO:0032259">
    <property type="term" value="P:methylation"/>
    <property type="evidence" value="ECO:0007669"/>
    <property type="project" value="UniProtKB-KW"/>
</dbReference>
<dbReference type="PROSITE" id="PS51683">
    <property type="entry name" value="SAM_OMT_II"/>
    <property type="match status" value="1"/>
</dbReference>
<reference evidence="7" key="2">
    <citation type="submission" date="2015-01" db="EMBL/GenBank/DDBJ databases">
        <title>Evolutionary Origins and Diversification of the Mycorrhizal Mutualists.</title>
        <authorList>
            <consortium name="DOE Joint Genome Institute"/>
            <consortium name="Mycorrhizal Genomics Consortium"/>
            <person name="Kohler A."/>
            <person name="Kuo A."/>
            <person name="Nagy L.G."/>
            <person name="Floudas D."/>
            <person name="Copeland A."/>
            <person name="Barry K.W."/>
            <person name="Cichocki N."/>
            <person name="Veneault-Fourrey C."/>
            <person name="LaButti K."/>
            <person name="Lindquist E.A."/>
            <person name="Lipzen A."/>
            <person name="Lundell T."/>
            <person name="Morin E."/>
            <person name="Murat C."/>
            <person name="Riley R."/>
            <person name="Ohm R."/>
            <person name="Sun H."/>
            <person name="Tunlid A."/>
            <person name="Henrissat B."/>
            <person name="Grigoriev I.V."/>
            <person name="Hibbett D.S."/>
            <person name="Martin F."/>
        </authorList>
    </citation>
    <scope>NUCLEOTIDE SEQUENCE [LARGE SCALE GENOMIC DNA]</scope>
    <source>
        <strain evidence="7">LaAM-08-1</strain>
    </source>
</reference>
<dbReference type="PANTHER" id="PTHR43712">
    <property type="entry name" value="PUTATIVE (AFU_ORTHOLOGUE AFUA_4G14580)-RELATED"/>
    <property type="match status" value="1"/>
</dbReference>
<dbReference type="Pfam" id="PF00891">
    <property type="entry name" value="Methyltransf_2"/>
    <property type="match status" value="1"/>
</dbReference>
<dbReference type="InterPro" id="IPR016461">
    <property type="entry name" value="COMT-like"/>
</dbReference>
<evidence type="ECO:0000259" key="5">
    <source>
        <dbReference type="Pfam" id="PF08100"/>
    </source>
</evidence>
<dbReference type="InterPro" id="IPR029063">
    <property type="entry name" value="SAM-dependent_MTases_sf"/>
</dbReference>
<dbReference type="Gene3D" id="3.40.50.150">
    <property type="entry name" value="Vaccinia Virus protein VP39"/>
    <property type="match status" value="1"/>
</dbReference>
<keyword evidence="2" id="KW-0808">Transferase</keyword>
<dbReference type="EMBL" id="KN838612">
    <property type="protein sequence ID" value="KIK01124.1"/>
    <property type="molecule type" value="Genomic_DNA"/>
</dbReference>
<dbReference type="InterPro" id="IPR036388">
    <property type="entry name" value="WH-like_DNA-bd_sf"/>
</dbReference>
<feature type="domain" description="O-methyltransferase C-terminal" evidence="4">
    <location>
        <begin position="260"/>
        <end position="380"/>
    </location>
</feature>
<evidence type="ECO:0000259" key="4">
    <source>
        <dbReference type="Pfam" id="PF00891"/>
    </source>
</evidence>
<dbReference type="SUPFAM" id="SSF53335">
    <property type="entry name" value="S-adenosyl-L-methionine-dependent methyltransferases"/>
    <property type="match status" value="1"/>
</dbReference>
<gene>
    <name evidence="6" type="ORF">K443DRAFT_678715</name>
</gene>
<dbReference type="Pfam" id="PF08100">
    <property type="entry name" value="Dimerisation"/>
    <property type="match status" value="1"/>
</dbReference>
<proteinExistence type="predicted"/>
<dbReference type="OrthoDB" id="1606438at2759"/>
<dbReference type="GO" id="GO:0008171">
    <property type="term" value="F:O-methyltransferase activity"/>
    <property type="evidence" value="ECO:0007669"/>
    <property type="project" value="InterPro"/>
</dbReference>
<evidence type="ECO:0000256" key="3">
    <source>
        <dbReference type="ARBA" id="ARBA00022691"/>
    </source>
</evidence>
<keyword evidence="7" id="KW-1185">Reference proteome</keyword>
<dbReference type="PANTHER" id="PTHR43712:SF2">
    <property type="entry name" value="O-METHYLTRANSFERASE CICE"/>
    <property type="match status" value="1"/>
</dbReference>
<feature type="domain" description="O-methyltransferase dimerisation" evidence="5">
    <location>
        <begin position="89"/>
        <end position="161"/>
    </location>
</feature>
<evidence type="ECO:0000313" key="7">
    <source>
        <dbReference type="Proteomes" id="UP000054477"/>
    </source>
</evidence>
<accession>A0A0C9XHV6</accession>
<protein>
    <submittedName>
        <fullName evidence="6">Unplaced genomic scaffold K443scaffold_77, whole genome shotgun sequence</fullName>
    </submittedName>
</protein>
<sequence>MAPMEQTGQLSALVDLIANATKIVDAHYQKSVKPYVPSLDDLGSHPLDDEISDAELRNAIQTIEGACAQLSATVARPSHTIVNRLMGGFESACLNVAITFKIADILQKKPAGMHISEIGKISGLDERKLGRILRLLATKHIFREISRDVFANNRLSLQLLSSNPLSSLGLHFTDECQKSAVLLSETLADPDWGFSYQPQHTPFNKYSKYPEPLFQYYEGTTPEGAKLGARFGLGMIGWGAATEASAVVHAFPWGELGHGASVCDVGGGIGHVTMQLAKAHPTLQLKLQDLPERILQAKNEVWPKECPEAIQENRIEFEPIDFLSESPIKDCNVYYLKNIIHDWPDEACVRILTGVRKAMAPYSRVLVQEYILQHANRLPDDQSEFIQAPQPLLPNYGVGRVRQYNLDIDMMTMLNSEERRLEDLIRLGDEAGLKFEKLWDIGDMGVVEYRLS</sequence>
<keyword evidence="1" id="KW-0489">Methyltransferase</keyword>